<evidence type="ECO:0000313" key="3">
    <source>
        <dbReference type="Proteomes" id="UP000494106"/>
    </source>
</evidence>
<dbReference type="AlphaFoldDB" id="A0A8S0Z2G3"/>
<evidence type="ECO:0000313" key="2">
    <source>
        <dbReference type="EMBL" id="CAB3225723.1"/>
    </source>
</evidence>
<gene>
    <name evidence="2" type="ORF">APLA_LOCUS2557</name>
</gene>
<dbReference type="OrthoDB" id="10058156at2759"/>
<feature type="compositionally biased region" description="Polar residues" evidence="1">
    <location>
        <begin position="16"/>
        <end position="32"/>
    </location>
</feature>
<dbReference type="EMBL" id="CADEBC010000208">
    <property type="protein sequence ID" value="CAB3225723.1"/>
    <property type="molecule type" value="Genomic_DNA"/>
</dbReference>
<keyword evidence="3" id="KW-1185">Reference proteome</keyword>
<comment type="caution">
    <text evidence="2">The sequence shown here is derived from an EMBL/GenBank/DDBJ whole genome shotgun (WGS) entry which is preliminary data.</text>
</comment>
<dbReference type="Proteomes" id="UP000494106">
    <property type="component" value="Unassembled WGS sequence"/>
</dbReference>
<protein>
    <submittedName>
        <fullName evidence="2">Uncharacterized protein</fullName>
    </submittedName>
</protein>
<name>A0A8S0Z2G3_ARCPL</name>
<evidence type="ECO:0000256" key="1">
    <source>
        <dbReference type="SAM" id="MobiDB-lite"/>
    </source>
</evidence>
<accession>A0A8S0Z2G3</accession>
<reference evidence="2 3" key="1">
    <citation type="submission" date="2020-04" db="EMBL/GenBank/DDBJ databases">
        <authorList>
            <person name="Wallbank WR R."/>
            <person name="Pardo Diaz C."/>
            <person name="Kozak K."/>
            <person name="Martin S."/>
            <person name="Jiggins C."/>
            <person name="Moest M."/>
            <person name="Warren A I."/>
            <person name="Byers J.R.P. K."/>
            <person name="Montejo-Kovacevich G."/>
            <person name="Yen C E."/>
        </authorList>
    </citation>
    <scope>NUCLEOTIDE SEQUENCE [LARGE SCALE GENOMIC DNA]</scope>
</reference>
<sequence>MRDRNSGGARRCARGESSSVQRNTQRAPPQNTLDIKQMRAKTLLRKRTYTYAICLNLVRAAPHNAP</sequence>
<proteinExistence type="predicted"/>
<feature type="region of interest" description="Disordered" evidence="1">
    <location>
        <begin position="1"/>
        <end position="32"/>
    </location>
</feature>
<organism evidence="2 3">
    <name type="scientific">Arctia plantaginis</name>
    <name type="common">Wood tiger moth</name>
    <name type="synonym">Phalaena plantaginis</name>
    <dbReference type="NCBI Taxonomy" id="874455"/>
    <lineage>
        <taxon>Eukaryota</taxon>
        <taxon>Metazoa</taxon>
        <taxon>Ecdysozoa</taxon>
        <taxon>Arthropoda</taxon>
        <taxon>Hexapoda</taxon>
        <taxon>Insecta</taxon>
        <taxon>Pterygota</taxon>
        <taxon>Neoptera</taxon>
        <taxon>Endopterygota</taxon>
        <taxon>Lepidoptera</taxon>
        <taxon>Glossata</taxon>
        <taxon>Ditrysia</taxon>
        <taxon>Noctuoidea</taxon>
        <taxon>Erebidae</taxon>
        <taxon>Arctiinae</taxon>
        <taxon>Arctia</taxon>
    </lineage>
</organism>